<dbReference type="Proteomes" id="UP000010473">
    <property type="component" value="Chromosome"/>
</dbReference>
<feature type="binding site" evidence="16">
    <location>
        <position position="130"/>
    </location>
    <ligand>
        <name>K(+)</name>
        <dbReference type="ChEBI" id="CHEBI:29103"/>
    </ligand>
</feature>
<dbReference type="RefSeq" id="WP_015191838.1">
    <property type="nucleotide sequence ID" value="NC_019748.1"/>
</dbReference>
<evidence type="ECO:0000256" key="1">
    <source>
        <dbReference type="ARBA" id="ARBA00001206"/>
    </source>
</evidence>
<evidence type="ECO:0000256" key="6">
    <source>
        <dbReference type="ARBA" id="ARBA00012102"/>
    </source>
</evidence>
<dbReference type="NCBIfam" id="TIGR00671">
    <property type="entry name" value="baf"/>
    <property type="match status" value="1"/>
</dbReference>
<dbReference type="SUPFAM" id="SSF53067">
    <property type="entry name" value="Actin-like ATPase domain"/>
    <property type="match status" value="2"/>
</dbReference>
<evidence type="ECO:0000256" key="2">
    <source>
        <dbReference type="ARBA" id="ARBA00001958"/>
    </source>
</evidence>
<comment type="cofactor">
    <cofactor evidence="2">
        <name>K(+)</name>
        <dbReference type="ChEBI" id="CHEBI:29103"/>
    </cofactor>
</comment>
<keyword evidence="18" id="KW-1185">Reference proteome</keyword>
<evidence type="ECO:0000313" key="18">
    <source>
        <dbReference type="Proteomes" id="UP000010473"/>
    </source>
</evidence>
<dbReference type="CDD" id="cd24015">
    <property type="entry name" value="ASKHA_NBD_PanK-III"/>
    <property type="match status" value="1"/>
</dbReference>
<sequence length="270" mass="29844">MGKTAKITNKKQDWLALAIGNSRLHWAWFRGEVIQLAWDSQHLSGFRQNCQIPPEVLPPNQVSVNLSQLPLCIASVVPEQTLLWRNAALVQVITLSNIPLNNLYSNLGIDRALAVWGAGDTYGFPCLVVDAGTALTFTGVDGNHSLVGGAILPGLRLQFQALGQHTAALPEVELTSTLPLRWAVDTITAIESGIIYTVLAGIANFIVDWWQQFPNSSVVFTGGDAYYLYKNLPKFIPEMATKTKLEPHLLFWGMRLAYLQSNQSKIFKKN</sequence>
<comment type="cofactor">
    <cofactor evidence="16">
        <name>NH4(+)</name>
        <dbReference type="ChEBI" id="CHEBI:28938"/>
    </cofactor>
    <cofactor evidence="16">
        <name>K(+)</name>
        <dbReference type="ChEBI" id="CHEBI:29103"/>
    </cofactor>
    <text evidence="16">A monovalent cation. Ammonium or potassium.</text>
</comment>
<proteinExistence type="inferred from homology"/>
<evidence type="ECO:0000256" key="3">
    <source>
        <dbReference type="ARBA" id="ARBA00004496"/>
    </source>
</evidence>
<evidence type="ECO:0000256" key="9">
    <source>
        <dbReference type="ARBA" id="ARBA00022741"/>
    </source>
</evidence>
<feature type="binding site" evidence="16">
    <location>
        <begin position="18"/>
        <end position="25"/>
    </location>
    <ligand>
        <name>ATP</name>
        <dbReference type="ChEBI" id="CHEBI:30616"/>
    </ligand>
</feature>
<keyword evidence="13 16" id="KW-0173">Coenzyme A biosynthesis</keyword>
<feature type="binding site" evidence="16">
    <location>
        <begin position="108"/>
        <end position="111"/>
    </location>
    <ligand>
        <name>substrate</name>
    </ligand>
</feature>
<keyword evidence="11 16" id="KW-0067">ATP-binding</keyword>
<keyword evidence="7 16" id="KW-0963">Cytoplasm</keyword>
<protein>
    <recommendedName>
        <fullName evidence="15 16">Type III pantothenate kinase</fullName>
        <ecNumber evidence="6 16">2.7.1.33</ecNumber>
    </recommendedName>
    <alternativeName>
        <fullName evidence="16">PanK-III</fullName>
    </alternativeName>
    <alternativeName>
        <fullName evidence="16">Pantothenic acid kinase</fullName>
    </alternativeName>
</protein>
<dbReference type="Gene3D" id="3.30.420.40">
    <property type="match status" value="1"/>
</dbReference>
<comment type="function">
    <text evidence="16">Catalyzes the phosphorylation of pantothenate (Pan), the first step in CoA biosynthesis.</text>
</comment>
<feature type="binding site" evidence="16">
    <location>
        <position position="133"/>
    </location>
    <ligand>
        <name>ATP</name>
        <dbReference type="ChEBI" id="CHEBI:30616"/>
    </ligand>
</feature>
<evidence type="ECO:0000256" key="10">
    <source>
        <dbReference type="ARBA" id="ARBA00022777"/>
    </source>
</evidence>
<dbReference type="PANTHER" id="PTHR34265">
    <property type="entry name" value="TYPE III PANTOTHENATE KINASE"/>
    <property type="match status" value="1"/>
</dbReference>
<accession>K9XNH5</accession>
<keyword evidence="9 16" id="KW-0547">Nucleotide-binding</keyword>
<dbReference type="GO" id="GO:0015937">
    <property type="term" value="P:coenzyme A biosynthetic process"/>
    <property type="evidence" value="ECO:0007669"/>
    <property type="project" value="UniProtKB-UniRule"/>
</dbReference>
<evidence type="ECO:0000256" key="11">
    <source>
        <dbReference type="ARBA" id="ARBA00022840"/>
    </source>
</evidence>
<evidence type="ECO:0000256" key="15">
    <source>
        <dbReference type="ARBA" id="ARBA00040883"/>
    </source>
</evidence>
<dbReference type="KEGG" id="scs:Sta7437_0564"/>
<feature type="binding site" evidence="16">
    <location>
        <position position="186"/>
    </location>
    <ligand>
        <name>substrate</name>
    </ligand>
</feature>
<keyword evidence="8 16" id="KW-0808">Transferase</keyword>
<evidence type="ECO:0000313" key="17">
    <source>
        <dbReference type="EMBL" id="AFZ34165.1"/>
    </source>
</evidence>
<feature type="active site" description="Proton acceptor" evidence="16">
    <location>
        <position position="110"/>
    </location>
</feature>
<dbReference type="eggNOG" id="COG1521">
    <property type="taxonomic scope" value="Bacteria"/>
</dbReference>
<dbReference type="EC" id="2.7.1.33" evidence="6 16"/>
<dbReference type="PATRIC" id="fig|111780.3.peg.590"/>
<comment type="subcellular location">
    <subcellularLocation>
        <location evidence="3 16">Cytoplasm</location>
    </subcellularLocation>
</comment>
<evidence type="ECO:0000256" key="7">
    <source>
        <dbReference type="ARBA" id="ARBA00022490"/>
    </source>
</evidence>
<dbReference type="GO" id="GO:0004594">
    <property type="term" value="F:pantothenate kinase activity"/>
    <property type="evidence" value="ECO:0007669"/>
    <property type="project" value="UniProtKB-UniRule"/>
</dbReference>
<evidence type="ECO:0000256" key="16">
    <source>
        <dbReference type="HAMAP-Rule" id="MF_01274"/>
    </source>
</evidence>
<keyword evidence="16" id="KW-0479">Metal-binding</keyword>
<reference evidence="18" key="1">
    <citation type="journal article" date="2013" name="Proc. Natl. Acad. Sci. U.S.A.">
        <title>Improving the coverage of the cyanobacterial phylum using diversity-driven genome sequencing.</title>
        <authorList>
            <person name="Shih P.M."/>
            <person name="Wu D."/>
            <person name="Latifi A."/>
            <person name="Axen S.D."/>
            <person name="Fewer D.P."/>
            <person name="Talla E."/>
            <person name="Calteau A."/>
            <person name="Cai F."/>
            <person name="Tandeau de Marsac N."/>
            <person name="Rippka R."/>
            <person name="Herdman M."/>
            <person name="Sivonen K."/>
            <person name="Coursin T."/>
            <person name="Laurent T."/>
            <person name="Goodwin L."/>
            <person name="Nolan M."/>
            <person name="Davenport K.W."/>
            <person name="Han C.S."/>
            <person name="Rubin E.M."/>
            <person name="Eisen J.A."/>
            <person name="Woyke T."/>
            <person name="Gugger M."/>
            <person name="Kerfeld C.A."/>
        </authorList>
    </citation>
    <scope>NUCLEOTIDE SEQUENCE [LARGE SCALE GENOMIC DNA]</scope>
    <source>
        <strain evidence="18">ATCC 29371 / PCC 7437</strain>
    </source>
</reference>
<gene>
    <name evidence="16" type="primary">coaX</name>
    <name evidence="17" type="ordered locus">Sta7437_0564</name>
</gene>
<dbReference type="PANTHER" id="PTHR34265:SF1">
    <property type="entry name" value="TYPE III PANTOTHENATE KINASE"/>
    <property type="match status" value="1"/>
</dbReference>
<evidence type="ECO:0000256" key="13">
    <source>
        <dbReference type="ARBA" id="ARBA00022993"/>
    </source>
</evidence>
<dbReference type="UniPathway" id="UPA00241">
    <property type="reaction ID" value="UER00352"/>
</dbReference>
<dbReference type="NCBIfam" id="NF009871">
    <property type="entry name" value="PRK13331.1"/>
    <property type="match status" value="1"/>
</dbReference>
<dbReference type="EMBL" id="CP003653">
    <property type="protein sequence ID" value="AFZ34165.1"/>
    <property type="molecule type" value="Genomic_DNA"/>
</dbReference>
<name>K9XNH5_STAC7</name>
<dbReference type="InterPro" id="IPR004619">
    <property type="entry name" value="Type_III_PanK"/>
</dbReference>
<dbReference type="OrthoDB" id="482945at2"/>
<evidence type="ECO:0000256" key="14">
    <source>
        <dbReference type="ARBA" id="ARBA00038036"/>
    </source>
</evidence>
<dbReference type="Pfam" id="PF03309">
    <property type="entry name" value="Pan_kinase"/>
    <property type="match status" value="1"/>
</dbReference>
<dbReference type="InterPro" id="IPR043129">
    <property type="entry name" value="ATPase_NBD"/>
</dbReference>
<evidence type="ECO:0000256" key="8">
    <source>
        <dbReference type="ARBA" id="ARBA00022679"/>
    </source>
</evidence>
<organism evidence="17 18">
    <name type="scientific">Stanieria cyanosphaera (strain ATCC 29371 / PCC 7437)</name>
    <dbReference type="NCBI Taxonomy" id="111780"/>
    <lineage>
        <taxon>Bacteria</taxon>
        <taxon>Bacillati</taxon>
        <taxon>Cyanobacteriota</taxon>
        <taxon>Cyanophyceae</taxon>
        <taxon>Pleurocapsales</taxon>
        <taxon>Dermocarpellaceae</taxon>
        <taxon>Stanieria</taxon>
    </lineage>
</organism>
<comment type="pathway">
    <text evidence="4 16">Cofactor biosynthesis; coenzyme A biosynthesis; CoA from (R)-pantothenate: step 1/5.</text>
</comment>
<dbReference type="GO" id="GO:0005737">
    <property type="term" value="C:cytoplasm"/>
    <property type="evidence" value="ECO:0007669"/>
    <property type="project" value="UniProtKB-SubCell"/>
</dbReference>
<comment type="subunit">
    <text evidence="5 16">Homodimer.</text>
</comment>
<dbReference type="HAMAP" id="MF_01274">
    <property type="entry name" value="Pantothen_kinase_3"/>
    <property type="match status" value="1"/>
</dbReference>
<keyword evidence="12 16" id="KW-0630">Potassium</keyword>
<dbReference type="GO" id="GO:0005524">
    <property type="term" value="F:ATP binding"/>
    <property type="evidence" value="ECO:0007669"/>
    <property type="project" value="UniProtKB-UniRule"/>
</dbReference>
<evidence type="ECO:0000256" key="5">
    <source>
        <dbReference type="ARBA" id="ARBA00011738"/>
    </source>
</evidence>
<dbReference type="GO" id="GO:0046872">
    <property type="term" value="F:metal ion binding"/>
    <property type="evidence" value="ECO:0007669"/>
    <property type="project" value="UniProtKB-KW"/>
</dbReference>
<dbReference type="HOGENOM" id="CLU_066627_2_1_3"/>
<dbReference type="AlphaFoldDB" id="K9XNH5"/>
<keyword evidence="10 16" id="KW-0418">Kinase</keyword>
<feature type="binding site" evidence="16">
    <location>
        <position position="104"/>
    </location>
    <ligand>
        <name>substrate</name>
    </ligand>
</feature>
<comment type="catalytic activity">
    <reaction evidence="1 16">
        <text>(R)-pantothenate + ATP = (R)-4'-phosphopantothenate + ADP + H(+)</text>
        <dbReference type="Rhea" id="RHEA:16373"/>
        <dbReference type="ChEBI" id="CHEBI:10986"/>
        <dbReference type="ChEBI" id="CHEBI:15378"/>
        <dbReference type="ChEBI" id="CHEBI:29032"/>
        <dbReference type="ChEBI" id="CHEBI:30616"/>
        <dbReference type="ChEBI" id="CHEBI:456216"/>
        <dbReference type="EC" id="2.7.1.33"/>
    </reaction>
</comment>
<comment type="similarity">
    <text evidence="14 16">Belongs to the type III pantothenate kinase family.</text>
</comment>
<evidence type="ECO:0000256" key="12">
    <source>
        <dbReference type="ARBA" id="ARBA00022958"/>
    </source>
</evidence>
<evidence type="ECO:0000256" key="4">
    <source>
        <dbReference type="ARBA" id="ARBA00005225"/>
    </source>
</evidence>
<dbReference type="STRING" id="111780.Sta7437_0564"/>